<reference evidence="1" key="1">
    <citation type="journal article" date="2014" name="Front. Microbiol.">
        <title>High frequency of phylogenetically diverse reductive dehalogenase-homologous genes in deep subseafloor sedimentary metagenomes.</title>
        <authorList>
            <person name="Kawai M."/>
            <person name="Futagami T."/>
            <person name="Toyoda A."/>
            <person name="Takaki Y."/>
            <person name="Nishi S."/>
            <person name="Hori S."/>
            <person name="Arai W."/>
            <person name="Tsubouchi T."/>
            <person name="Morono Y."/>
            <person name="Uchiyama I."/>
            <person name="Ito T."/>
            <person name="Fujiyama A."/>
            <person name="Inagaki F."/>
            <person name="Takami H."/>
        </authorList>
    </citation>
    <scope>NUCLEOTIDE SEQUENCE</scope>
    <source>
        <strain evidence="1">Expedition CK06-06</strain>
    </source>
</reference>
<accession>X0WLN8</accession>
<dbReference type="EMBL" id="BARS01046661">
    <property type="protein sequence ID" value="GAG31560.1"/>
    <property type="molecule type" value="Genomic_DNA"/>
</dbReference>
<proteinExistence type="predicted"/>
<organism evidence="1">
    <name type="scientific">marine sediment metagenome</name>
    <dbReference type="NCBI Taxonomy" id="412755"/>
    <lineage>
        <taxon>unclassified sequences</taxon>
        <taxon>metagenomes</taxon>
        <taxon>ecological metagenomes</taxon>
    </lineage>
</organism>
<feature type="non-terminal residue" evidence="1">
    <location>
        <position position="1"/>
    </location>
</feature>
<evidence type="ECO:0000313" key="1">
    <source>
        <dbReference type="EMBL" id="GAG31560.1"/>
    </source>
</evidence>
<comment type="caution">
    <text evidence="1">The sequence shown here is derived from an EMBL/GenBank/DDBJ whole genome shotgun (WGS) entry which is preliminary data.</text>
</comment>
<protein>
    <submittedName>
        <fullName evidence="1">Uncharacterized protein</fullName>
    </submittedName>
</protein>
<dbReference type="AlphaFoldDB" id="X0WLN8"/>
<name>X0WLN8_9ZZZZ</name>
<sequence length="76" mass="8492">LNVLAELRKFIDSQKGLVGVDAQVRKLIDEGPTFNILIQPEFIEVRAMIVEALAPFPEAKRAVFEVLDSHGSDDDR</sequence>
<gene>
    <name evidence="1" type="ORF">S01H1_70193</name>
</gene>